<dbReference type="AlphaFoldDB" id="A0A841CXN0"/>
<name>A0A841CXN0_9PSEU</name>
<evidence type="ECO:0000313" key="4">
    <source>
        <dbReference type="EMBL" id="MBB5960737.1"/>
    </source>
</evidence>
<feature type="region of interest" description="Disordered" evidence="2">
    <location>
        <begin position="381"/>
        <end position="406"/>
    </location>
</feature>
<dbReference type="InterPro" id="IPR001584">
    <property type="entry name" value="Integrase_cat-core"/>
</dbReference>
<comment type="caution">
    <text evidence="4">The sequence shown here is derived from an EMBL/GenBank/DDBJ whole genome shotgun (WGS) entry which is preliminary data.</text>
</comment>
<gene>
    <name evidence="4" type="ORF">FHS29_007365</name>
</gene>
<dbReference type="Gene3D" id="3.30.420.10">
    <property type="entry name" value="Ribonuclease H-like superfamily/Ribonuclease H"/>
    <property type="match status" value="1"/>
</dbReference>
<keyword evidence="5" id="KW-1185">Reference proteome</keyword>
<accession>A0A841CXN0</accession>
<evidence type="ECO:0000313" key="5">
    <source>
        <dbReference type="Proteomes" id="UP000547510"/>
    </source>
</evidence>
<comment type="function">
    <text evidence="1">Involved in the transposition of the insertion sequence.</text>
</comment>
<dbReference type="GO" id="GO:0015074">
    <property type="term" value="P:DNA integration"/>
    <property type="evidence" value="ECO:0007669"/>
    <property type="project" value="InterPro"/>
</dbReference>
<sequence length="434" mass="49224">MIVSLLYKVTRKLLSVPSMLLRSEMVKDAELLVLRHENAVLRRQLAGPVRYEPADRLWFAALAALVDRRRWREVFPVTPGTLLTWHRRLVARKWDYSARRHTGRPPIRAATKSLVLRLAKENPRWGHRRIQGELARLGHRIAHSTVWRILHDAGIDPAPRRTGPTWREFLTAQAQGIIAADFLHLDTVLDTRLYALAFPEHGTRRPHITGVTAHPTQAWTTQQARDLAAGLGHRTESLRFLPRDRDGKYGQAFDAVFQSNDLRVITTAPQAPRMNAHCERVIGTLRRELLDHILILGELNPPQVHEQLPVGKPVQVAVRPRQRRPRLADTTGPADRRHQHRRPRNLQVDGQLRYGDVRPGRCSAGKYPPGELRPLRHRSTRRVVGGVGEPKHTPNGRSAPWGARSPVPADAEAAKFIGRSRPPVDWPIPNSDMA</sequence>
<dbReference type="InterPro" id="IPR012337">
    <property type="entry name" value="RNaseH-like_sf"/>
</dbReference>
<dbReference type="SUPFAM" id="SSF53098">
    <property type="entry name" value="Ribonuclease H-like"/>
    <property type="match status" value="1"/>
</dbReference>
<proteinExistence type="predicted"/>
<dbReference type="GO" id="GO:0003676">
    <property type="term" value="F:nucleic acid binding"/>
    <property type="evidence" value="ECO:0007669"/>
    <property type="project" value="InterPro"/>
</dbReference>
<dbReference type="Proteomes" id="UP000547510">
    <property type="component" value="Unassembled WGS sequence"/>
</dbReference>
<feature type="region of interest" description="Disordered" evidence="2">
    <location>
        <begin position="321"/>
        <end position="349"/>
    </location>
</feature>
<organism evidence="4 5">
    <name type="scientific">Saccharothrix tamanrassetensis</name>
    <dbReference type="NCBI Taxonomy" id="1051531"/>
    <lineage>
        <taxon>Bacteria</taxon>
        <taxon>Bacillati</taxon>
        <taxon>Actinomycetota</taxon>
        <taxon>Actinomycetes</taxon>
        <taxon>Pseudonocardiales</taxon>
        <taxon>Pseudonocardiaceae</taxon>
        <taxon>Saccharothrix</taxon>
    </lineage>
</organism>
<dbReference type="PROSITE" id="PS50994">
    <property type="entry name" value="INTEGRASE"/>
    <property type="match status" value="1"/>
</dbReference>
<dbReference type="Pfam" id="PF13276">
    <property type="entry name" value="HTH_21"/>
    <property type="match status" value="1"/>
</dbReference>
<evidence type="ECO:0000256" key="1">
    <source>
        <dbReference type="ARBA" id="ARBA00002286"/>
    </source>
</evidence>
<dbReference type="InterPro" id="IPR025948">
    <property type="entry name" value="HTH-like_dom"/>
</dbReference>
<evidence type="ECO:0000259" key="3">
    <source>
        <dbReference type="PROSITE" id="PS50994"/>
    </source>
</evidence>
<dbReference type="InterPro" id="IPR036397">
    <property type="entry name" value="RNaseH_sf"/>
</dbReference>
<dbReference type="InterPro" id="IPR009057">
    <property type="entry name" value="Homeodomain-like_sf"/>
</dbReference>
<protein>
    <submittedName>
        <fullName evidence="4">Transposase</fullName>
    </submittedName>
</protein>
<dbReference type="SUPFAM" id="SSF46689">
    <property type="entry name" value="Homeodomain-like"/>
    <property type="match status" value="1"/>
</dbReference>
<reference evidence="4 5" key="1">
    <citation type="submission" date="2020-08" db="EMBL/GenBank/DDBJ databases">
        <title>Genomic Encyclopedia of Type Strains, Phase III (KMG-III): the genomes of soil and plant-associated and newly described type strains.</title>
        <authorList>
            <person name="Whitman W."/>
        </authorList>
    </citation>
    <scope>NUCLEOTIDE SEQUENCE [LARGE SCALE GENOMIC DNA]</scope>
    <source>
        <strain evidence="4 5">CECT 8640</strain>
    </source>
</reference>
<dbReference type="EMBL" id="JACHJN010000022">
    <property type="protein sequence ID" value="MBB5960737.1"/>
    <property type="molecule type" value="Genomic_DNA"/>
</dbReference>
<feature type="domain" description="Integrase catalytic" evidence="3">
    <location>
        <begin position="160"/>
        <end position="341"/>
    </location>
</feature>
<feature type="region of interest" description="Disordered" evidence="2">
    <location>
        <begin position="354"/>
        <end position="373"/>
    </location>
</feature>
<evidence type="ECO:0000256" key="2">
    <source>
        <dbReference type="SAM" id="MobiDB-lite"/>
    </source>
</evidence>